<dbReference type="Proteomes" id="UP000008311">
    <property type="component" value="Unassembled WGS sequence"/>
</dbReference>
<organism evidence="1 2">
    <name type="scientific">Ricinus communis</name>
    <name type="common">Castor bean</name>
    <dbReference type="NCBI Taxonomy" id="3988"/>
    <lineage>
        <taxon>Eukaryota</taxon>
        <taxon>Viridiplantae</taxon>
        <taxon>Streptophyta</taxon>
        <taxon>Embryophyta</taxon>
        <taxon>Tracheophyta</taxon>
        <taxon>Spermatophyta</taxon>
        <taxon>Magnoliopsida</taxon>
        <taxon>eudicotyledons</taxon>
        <taxon>Gunneridae</taxon>
        <taxon>Pentapetalae</taxon>
        <taxon>rosids</taxon>
        <taxon>fabids</taxon>
        <taxon>Malpighiales</taxon>
        <taxon>Euphorbiaceae</taxon>
        <taxon>Acalyphoideae</taxon>
        <taxon>Acalypheae</taxon>
        <taxon>Ricinus</taxon>
    </lineage>
</organism>
<evidence type="ECO:0000313" key="2">
    <source>
        <dbReference type="Proteomes" id="UP000008311"/>
    </source>
</evidence>
<dbReference type="PANTHER" id="PTHR24030">
    <property type="entry name" value="PROTEIN CMSS1"/>
    <property type="match status" value="1"/>
</dbReference>
<dbReference type="EMBL" id="EQ974149">
    <property type="protein sequence ID" value="EEF32692.1"/>
    <property type="molecule type" value="Genomic_DNA"/>
</dbReference>
<proteinExistence type="predicted"/>
<dbReference type="eggNOG" id="KOG3089">
    <property type="taxonomic scope" value="Eukaryota"/>
</dbReference>
<dbReference type="Pfam" id="PF14617">
    <property type="entry name" value="CMS1"/>
    <property type="match status" value="1"/>
</dbReference>
<reference evidence="2" key="1">
    <citation type="journal article" date="2010" name="Nat. Biotechnol.">
        <title>Draft genome sequence of the oilseed species Ricinus communis.</title>
        <authorList>
            <person name="Chan A.P."/>
            <person name="Crabtree J."/>
            <person name="Zhao Q."/>
            <person name="Lorenzi H."/>
            <person name="Orvis J."/>
            <person name="Puiu D."/>
            <person name="Melake-Berhan A."/>
            <person name="Jones K.M."/>
            <person name="Redman J."/>
            <person name="Chen G."/>
            <person name="Cahoon E.B."/>
            <person name="Gedil M."/>
            <person name="Stanke M."/>
            <person name="Haas B.J."/>
            <person name="Wortman J.R."/>
            <person name="Fraser-Liggett C.M."/>
            <person name="Ravel J."/>
            <person name="Rabinowicz P.D."/>
        </authorList>
    </citation>
    <scope>NUCLEOTIDE SEQUENCE [LARGE SCALE GENOMIC DNA]</scope>
    <source>
        <strain evidence="2">cv. Hale</strain>
    </source>
</reference>
<dbReference type="AlphaFoldDB" id="B9SUL2"/>
<dbReference type="Gene3D" id="3.40.50.300">
    <property type="entry name" value="P-loop containing nucleotide triphosphate hydrolases"/>
    <property type="match status" value="1"/>
</dbReference>
<protein>
    <submittedName>
        <fullName evidence="1">Protein C3orf26, putative</fullName>
    </submittedName>
</protein>
<accession>B9SUL2</accession>
<name>B9SUL2_RICCO</name>
<dbReference type="InterPro" id="IPR027417">
    <property type="entry name" value="P-loop_NTPase"/>
</dbReference>
<dbReference type="KEGG" id="rcu:8260691"/>
<dbReference type="OrthoDB" id="1929311at2759"/>
<dbReference type="STRING" id="3988.B9SUL2"/>
<evidence type="ECO:0000313" key="1">
    <source>
        <dbReference type="EMBL" id="EEF32692.1"/>
    </source>
</evidence>
<dbReference type="PANTHER" id="PTHR24030:SF0">
    <property type="entry name" value="PROTEIN CMSS1"/>
    <property type="match status" value="1"/>
</dbReference>
<gene>
    <name evidence="1" type="ORF">RCOM_0998300</name>
</gene>
<dbReference type="InParanoid" id="B9SUL2"/>
<dbReference type="FunCoup" id="B9SUL2">
    <property type="interactions" value="522"/>
</dbReference>
<sequence length="168" mass="18842">MKAAFGSSWKEVLCERQLVEGKIEAGNPAVLIISTSALRVIEILRGVRSLTKECHAAKLFSKHMKVEEQVTLLEDRVNFASGTPSRVKKLIDIEALGLSRLAVVVLDIHTDVKGYSLLTLPQVRDEFWDLYKNYFHQRLIQGSLRICLFGPLPNGNVLRGKKKKAADE</sequence>
<dbReference type="InterPro" id="IPR032704">
    <property type="entry name" value="Cms1"/>
</dbReference>
<keyword evidence="2" id="KW-1185">Reference proteome</keyword>